<evidence type="ECO:0000313" key="5">
    <source>
        <dbReference type="EMBL" id="OKL50096.1"/>
    </source>
</evidence>
<gene>
    <name evidence="5" type="ORF">BM477_03530</name>
</gene>
<keyword evidence="1" id="KW-0963">Cytoplasm</keyword>
<evidence type="ECO:0000256" key="2">
    <source>
        <dbReference type="ARBA" id="ARBA00022618"/>
    </source>
</evidence>
<keyword evidence="6" id="KW-1185">Reference proteome</keyword>
<evidence type="ECO:0000313" key="6">
    <source>
        <dbReference type="Proteomes" id="UP000186465"/>
    </source>
</evidence>
<dbReference type="NCBIfam" id="TIGR00281">
    <property type="entry name" value="SMC-Scp complex subunit ScpB"/>
    <property type="match status" value="1"/>
</dbReference>
<dbReference type="GO" id="GO:0051301">
    <property type="term" value="P:cell division"/>
    <property type="evidence" value="ECO:0007669"/>
    <property type="project" value="UniProtKB-KW"/>
</dbReference>
<protein>
    <submittedName>
        <fullName evidence="5">SMC-Scp complex subunit ScpB</fullName>
    </submittedName>
</protein>
<dbReference type="STRING" id="156892.BM477_03530"/>
<dbReference type="Proteomes" id="UP000186465">
    <property type="component" value="Unassembled WGS sequence"/>
</dbReference>
<dbReference type="GO" id="GO:0051304">
    <property type="term" value="P:chromosome separation"/>
    <property type="evidence" value="ECO:0007669"/>
    <property type="project" value="InterPro"/>
</dbReference>
<evidence type="ECO:0000256" key="1">
    <source>
        <dbReference type="ARBA" id="ARBA00022490"/>
    </source>
</evidence>
<accession>A0A1Q5PRC1</accession>
<keyword evidence="3" id="KW-0159">Chromosome partition</keyword>
<dbReference type="InterPro" id="IPR036388">
    <property type="entry name" value="WH-like_DNA-bd_sf"/>
</dbReference>
<keyword evidence="2" id="KW-0132">Cell division</keyword>
<evidence type="ECO:0000256" key="3">
    <source>
        <dbReference type="ARBA" id="ARBA00022829"/>
    </source>
</evidence>
<dbReference type="Gene3D" id="1.10.10.10">
    <property type="entry name" value="Winged helix-like DNA-binding domain superfamily/Winged helix DNA-binding domain"/>
    <property type="match status" value="2"/>
</dbReference>
<comment type="caution">
    <text evidence="5">The sequence shown here is derived from an EMBL/GenBank/DDBJ whole genome shotgun (WGS) entry which is preliminary data.</text>
</comment>
<dbReference type="InterPro" id="IPR005234">
    <property type="entry name" value="ScpB_csome_segregation"/>
</dbReference>
<dbReference type="PIRSF" id="PIRSF019345">
    <property type="entry name" value="ScpB"/>
    <property type="match status" value="1"/>
</dbReference>
<dbReference type="PANTHER" id="PTHR34298:SF2">
    <property type="entry name" value="SEGREGATION AND CONDENSATION PROTEIN B"/>
    <property type="match status" value="1"/>
</dbReference>
<organism evidence="5 6">
    <name type="scientific">Boudabousia marimammalium</name>
    <dbReference type="NCBI Taxonomy" id="156892"/>
    <lineage>
        <taxon>Bacteria</taxon>
        <taxon>Bacillati</taxon>
        <taxon>Actinomycetota</taxon>
        <taxon>Actinomycetes</taxon>
        <taxon>Actinomycetales</taxon>
        <taxon>Actinomycetaceae</taxon>
        <taxon>Boudabousia</taxon>
    </lineage>
</organism>
<name>A0A1Q5PRC1_9ACTO</name>
<dbReference type="EMBL" id="MPDM01000003">
    <property type="protein sequence ID" value="OKL50096.1"/>
    <property type="molecule type" value="Genomic_DNA"/>
</dbReference>
<keyword evidence="4" id="KW-0131">Cell cycle</keyword>
<dbReference type="InterPro" id="IPR036390">
    <property type="entry name" value="WH_DNA-bd_sf"/>
</dbReference>
<reference evidence="6" key="1">
    <citation type="submission" date="2016-11" db="EMBL/GenBank/DDBJ databases">
        <title>Actinomyces gypaetusis sp. nov. isolated from Gypaetus barbatus in Qinghai Tibet Plateau China.</title>
        <authorList>
            <person name="Meng X."/>
        </authorList>
    </citation>
    <scope>NUCLEOTIDE SEQUENCE [LARGE SCALE GENOMIC DNA]</scope>
    <source>
        <strain evidence="6">DSM 15383</strain>
    </source>
</reference>
<sequence>MVATEPASIQDIAAATGVDAQSVENTILALQRTYNGEVPEHPRHGFELRQVAEGWRIYARDEYSHVIERFVIGEKTSRLSQAALETLAVVAYRQPVTRGQISAIRGVNVDGVVRTLTARGLIEETGTSESGALHYCTTSQFLEAFGLRSLDDLPPMAPYYPAADQLPDVMDEIESLRR</sequence>
<dbReference type="SUPFAM" id="SSF46785">
    <property type="entry name" value="Winged helix' DNA-binding domain"/>
    <property type="match status" value="2"/>
</dbReference>
<evidence type="ECO:0000256" key="4">
    <source>
        <dbReference type="ARBA" id="ARBA00023306"/>
    </source>
</evidence>
<dbReference type="Pfam" id="PF04079">
    <property type="entry name" value="SMC_ScpB"/>
    <property type="match status" value="1"/>
</dbReference>
<dbReference type="PANTHER" id="PTHR34298">
    <property type="entry name" value="SEGREGATION AND CONDENSATION PROTEIN B"/>
    <property type="match status" value="1"/>
</dbReference>
<dbReference type="AlphaFoldDB" id="A0A1Q5PRC1"/>
<proteinExistence type="predicted"/>